<accession>A0A918XHJ4</accession>
<name>A0A918XHJ4_9ACTN</name>
<keyword evidence="2" id="KW-1185">Reference proteome</keyword>
<proteinExistence type="predicted"/>
<dbReference type="AlphaFoldDB" id="A0A918XHJ4"/>
<evidence type="ECO:0000313" key="2">
    <source>
        <dbReference type="Proteomes" id="UP000654947"/>
    </source>
</evidence>
<gene>
    <name evidence="1" type="ORF">GCM10007147_35980</name>
</gene>
<evidence type="ECO:0000313" key="1">
    <source>
        <dbReference type="EMBL" id="GHD32402.1"/>
    </source>
</evidence>
<protein>
    <submittedName>
        <fullName evidence="1">Uncharacterized protein</fullName>
    </submittedName>
</protein>
<organism evidence="1 2">
    <name type="scientific">Nocardiopsis kunsanensis</name>
    <dbReference type="NCBI Taxonomy" id="141693"/>
    <lineage>
        <taxon>Bacteria</taxon>
        <taxon>Bacillati</taxon>
        <taxon>Actinomycetota</taxon>
        <taxon>Actinomycetes</taxon>
        <taxon>Streptosporangiales</taxon>
        <taxon>Nocardiopsidaceae</taxon>
        <taxon>Nocardiopsis</taxon>
    </lineage>
</organism>
<comment type="caution">
    <text evidence="1">The sequence shown here is derived from an EMBL/GenBank/DDBJ whole genome shotgun (WGS) entry which is preliminary data.</text>
</comment>
<reference evidence="1 2" key="1">
    <citation type="journal article" date="2014" name="Int. J. Syst. Evol. Microbiol.">
        <title>Complete genome sequence of Corynebacterium casei LMG S-19264T (=DSM 44701T), isolated from a smear-ripened cheese.</title>
        <authorList>
            <consortium name="US DOE Joint Genome Institute (JGI-PGF)"/>
            <person name="Walter F."/>
            <person name="Albersmeier A."/>
            <person name="Kalinowski J."/>
            <person name="Ruckert C."/>
        </authorList>
    </citation>
    <scope>NUCLEOTIDE SEQUENCE [LARGE SCALE GENOMIC DNA]</scope>
    <source>
        <strain evidence="1 2">KCTC 19473</strain>
    </source>
</reference>
<dbReference type="Proteomes" id="UP000654947">
    <property type="component" value="Unassembled WGS sequence"/>
</dbReference>
<dbReference type="EMBL" id="BMXL01000023">
    <property type="protein sequence ID" value="GHD32402.1"/>
    <property type="molecule type" value="Genomic_DNA"/>
</dbReference>
<sequence length="156" mass="17199">MAFRRARPRAIEHEVEVALGGGADASPCALGRHGRSRASGGGVNTVRLVVELVLAALFPACGRHQPRPPIPRPVQVPRQARRTYHSPTELLAREFPDWRVYAMPSDRGVCFGATDLPRTTTLHAYTVDELRARIVDVERTPPPAFVRRYLTAGGTR</sequence>